<sequence length="285" mass="32151">MRHSSCQVVTFGNFKGGTGKTTNSTMIAYCLANLGYKVLLSDQDPQANATSLFLRTKATIEDDIVTYEKTLMSAIQDEDLTSIVTKIKENLYLLPSFSDFAQYPKLLEKKFPQEIDRVQFFSTLLEPLKDDYDFIFIDVPPTISIITDSALYASDFVVVVLQTQERSLQGAEGFTTYLQTLIDDYDADLDILGILPVLWKNGAAVDIQTLDTAKEIFGDYNIFKNVIKQMERLKRFDMTGITENDMHDKNVIRSYTKVATEFIERLDIAVNGAHTPNENGEVVDV</sequence>
<dbReference type="InterPro" id="IPR027417">
    <property type="entry name" value="P-loop_NTPase"/>
</dbReference>
<dbReference type="Pfam" id="PF13614">
    <property type="entry name" value="AAA_31"/>
    <property type="match status" value="1"/>
</dbReference>
<dbReference type="InterPro" id="IPR050678">
    <property type="entry name" value="DNA_Partitioning_ATPase"/>
</dbReference>
<organism evidence="2 3">
    <name type="scientific">Psychrobacillus insolitus</name>
    <dbReference type="NCBI Taxonomy" id="1461"/>
    <lineage>
        <taxon>Bacteria</taxon>
        <taxon>Bacillati</taxon>
        <taxon>Bacillota</taxon>
        <taxon>Bacilli</taxon>
        <taxon>Bacillales</taxon>
        <taxon>Bacillaceae</taxon>
        <taxon>Psychrobacillus</taxon>
    </lineage>
</organism>
<dbReference type="OrthoDB" id="9815116at2"/>
<accession>A0A2W7MHU8</accession>
<feature type="domain" description="AAA" evidence="1">
    <location>
        <begin position="7"/>
        <end position="191"/>
    </location>
</feature>
<name>A0A2W7MHU8_9BACI</name>
<proteinExistence type="predicted"/>
<gene>
    <name evidence="2" type="ORF">C7437_1136</name>
</gene>
<protein>
    <submittedName>
        <fullName evidence="2">Cellulose biosynthesis protein BcsQ</fullName>
    </submittedName>
</protein>
<keyword evidence="3" id="KW-1185">Reference proteome</keyword>
<dbReference type="InterPro" id="IPR025669">
    <property type="entry name" value="AAA_dom"/>
</dbReference>
<dbReference type="Gene3D" id="3.40.50.300">
    <property type="entry name" value="P-loop containing nucleotide triphosphate hydrolases"/>
    <property type="match status" value="1"/>
</dbReference>
<dbReference type="Proteomes" id="UP000248646">
    <property type="component" value="Unassembled WGS sequence"/>
</dbReference>
<evidence type="ECO:0000259" key="1">
    <source>
        <dbReference type="Pfam" id="PF13614"/>
    </source>
</evidence>
<reference evidence="2 3" key="1">
    <citation type="submission" date="2018-06" db="EMBL/GenBank/DDBJ databases">
        <title>Genomic Encyclopedia of Type Strains, Phase IV (KMG-IV): sequencing the most valuable type-strain genomes for metagenomic binning, comparative biology and taxonomic classification.</title>
        <authorList>
            <person name="Goeker M."/>
        </authorList>
    </citation>
    <scope>NUCLEOTIDE SEQUENCE [LARGE SCALE GENOMIC DNA]</scope>
    <source>
        <strain evidence="2 3">DSM 5</strain>
    </source>
</reference>
<dbReference type="CDD" id="cd02042">
    <property type="entry name" value="ParAB_family"/>
    <property type="match status" value="1"/>
</dbReference>
<dbReference type="RefSeq" id="WP_111440947.1">
    <property type="nucleotide sequence ID" value="NZ_QKZI01000013.1"/>
</dbReference>
<dbReference type="EMBL" id="QKZI01000013">
    <property type="protein sequence ID" value="PZX02331.1"/>
    <property type="molecule type" value="Genomic_DNA"/>
</dbReference>
<dbReference type="PANTHER" id="PTHR13696:SF52">
    <property type="entry name" value="PARA FAMILY PROTEIN CT_582"/>
    <property type="match status" value="1"/>
</dbReference>
<comment type="caution">
    <text evidence="2">The sequence shown here is derived from an EMBL/GenBank/DDBJ whole genome shotgun (WGS) entry which is preliminary data.</text>
</comment>
<dbReference type="PANTHER" id="PTHR13696">
    <property type="entry name" value="P-LOOP CONTAINING NUCLEOSIDE TRIPHOSPHATE HYDROLASE"/>
    <property type="match status" value="1"/>
</dbReference>
<evidence type="ECO:0000313" key="2">
    <source>
        <dbReference type="EMBL" id="PZX02331.1"/>
    </source>
</evidence>
<dbReference type="AlphaFoldDB" id="A0A2W7MHU8"/>
<evidence type="ECO:0000313" key="3">
    <source>
        <dbReference type="Proteomes" id="UP000248646"/>
    </source>
</evidence>
<dbReference type="SUPFAM" id="SSF52540">
    <property type="entry name" value="P-loop containing nucleoside triphosphate hydrolases"/>
    <property type="match status" value="1"/>
</dbReference>